<dbReference type="Pfam" id="PF00578">
    <property type="entry name" value="AhpC-TSA"/>
    <property type="match status" value="1"/>
</dbReference>
<dbReference type="GO" id="GO:0016209">
    <property type="term" value="F:antioxidant activity"/>
    <property type="evidence" value="ECO:0007669"/>
    <property type="project" value="InterPro"/>
</dbReference>
<keyword evidence="2" id="KW-0413">Isomerase</keyword>
<dbReference type="GO" id="GO:0016491">
    <property type="term" value="F:oxidoreductase activity"/>
    <property type="evidence" value="ECO:0007669"/>
    <property type="project" value="InterPro"/>
</dbReference>
<dbReference type="RefSeq" id="WP_174624407.1">
    <property type="nucleotide sequence ID" value="NZ_CADCXN010000002.1"/>
</dbReference>
<accession>A0A8S0WY04</accession>
<organism evidence="2 3">
    <name type="scientific">Candidatus Methylobacter favarea</name>
    <dbReference type="NCBI Taxonomy" id="2707345"/>
    <lineage>
        <taxon>Bacteria</taxon>
        <taxon>Pseudomonadati</taxon>
        <taxon>Pseudomonadota</taxon>
        <taxon>Gammaproteobacteria</taxon>
        <taxon>Methylococcales</taxon>
        <taxon>Methylococcaceae</taxon>
        <taxon>Methylobacter</taxon>
    </lineage>
</organism>
<keyword evidence="3" id="KW-1185">Reference proteome</keyword>
<comment type="caution">
    <text evidence="2">The sequence shown here is derived from an EMBL/GenBank/DDBJ whole genome shotgun (WGS) entry which is preliminary data.</text>
</comment>
<dbReference type="InterPro" id="IPR047262">
    <property type="entry name" value="PRX-like1"/>
</dbReference>
<sequence length="187" mass="20598">MAATPSNMLPLGTLAPDFNLSDTMTGSHKTLQALKGEKGTVVMFICNHCPYVLHVKDQLIDIARHYQKEGIHFIAISSNDIKEYPQDAPDKMKQMMASWGQPFSAYLYDESQEIAKAYQAACTPDIYVFDKSLACVYRGRLDGATPKNDIPLTGEDLRGALDNLLAGKAISEKQIPSIGCNIKWKAA</sequence>
<dbReference type="InterPro" id="IPR036249">
    <property type="entry name" value="Thioredoxin-like_sf"/>
</dbReference>
<dbReference type="CDD" id="cd02969">
    <property type="entry name" value="PRX_like1"/>
    <property type="match status" value="1"/>
</dbReference>
<evidence type="ECO:0000313" key="3">
    <source>
        <dbReference type="Proteomes" id="UP000494216"/>
    </source>
</evidence>
<gene>
    <name evidence="2" type="ORF">METHB2_100024</name>
</gene>
<dbReference type="SUPFAM" id="SSF52833">
    <property type="entry name" value="Thioredoxin-like"/>
    <property type="match status" value="1"/>
</dbReference>
<dbReference type="PANTHER" id="PTHR43640:SF1">
    <property type="entry name" value="THIOREDOXIN-DEPENDENT PEROXIREDOXIN"/>
    <property type="match status" value="1"/>
</dbReference>
<evidence type="ECO:0000313" key="2">
    <source>
        <dbReference type="EMBL" id="CAA9889383.1"/>
    </source>
</evidence>
<protein>
    <submittedName>
        <fullName evidence="2">Thiol-disulfide isomerase and thioredoxin</fullName>
    </submittedName>
</protein>
<reference evidence="2 3" key="1">
    <citation type="submission" date="2020-02" db="EMBL/GenBank/DDBJ databases">
        <authorList>
            <person name="Hogendoorn C."/>
        </authorList>
    </citation>
    <scope>NUCLEOTIDE SEQUENCE [LARGE SCALE GENOMIC DNA]</scope>
    <source>
        <strain evidence="2">METHB21</strain>
    </source>
</reference>
<dbReference type="EMBL" id="CADCXN010000002">
    <property type="protein sequence ID" value="CAA9889383.1"/>
    <property type="molecule type" value="Genomic_DNA"/>
</dbReference>
<dbReference type="InterPro" id="IPR013766">
    <property type="entry name" value="Thioredoxin_domain"/>
</dbReference>
<name>A0A8S0WY04_9GAMM</name>
<dbReference type="Gene3D" id="3.40.30.10">
    <property type="entry name" value="Glutaredoxin"/>
    <property type="match status" value="1"/>
</dbReference>
<feature type="domain" description="Thioredoxin" evidence="1">
    <location>
        <begin position="9"/>
        <end position="166"/>
    </location>
</feature>
<evidence type="ECO:0000259" key="1">
    <source>
        <dbReference type="PROSITE" id="PS51352"/>
    </source>
</evidence>
<dbReference type="PANTHER" id="PTHR43640">
    <property type="entry name" value="OS07G0260300 PROTEIN"/>
    <property type="match status" value="1"/>
</dbReference>
<dbReference type="Proteomes" id="UP000494216">
    <property type="component" value="Unassembled WGS sequence"/>
</dbReference>
<dbReference type="InterPro" id="IPR000866">
    <property type="entry name" value="AhpC/TSA"/>
</dbReference>
<dbReference type="AlphaFoldDB" id="A0A8S0WY04"/>
<proteinExistence type="predicted"/>
<dbReference type="GO" id="GO:0016853">
    <property type="term" value="F:isomerase activity"/>
    <property type="evidence" value="ECO:0007669"/>
    <property type="project" value="UniProtKB-KW"/>
</dbReference>
<dbReference type="PROSITE" id="PS51352">
    <property type="entry name" value="THIOREDOXIN_2"/>
    <property type="match status" value="1"/>
</dbReference>